<evidence type="ECO:0000256" key="1">
    <source>
        <dbReference type="SAM" id="MobiDB-lite"/>
    </source>
</evidence>
<accession>A0ABY0GZB7</accession>
<evidence type="ECO:0000313" key="3">
    <source>
        <dbReference type="EMBL" id="RYO80994.1"/>
    </source>
</evidence>
<sequence length="355" mass="37282">MSFRSEQEAAPANKGGSKSMRAWLSSSVQNGLENSLSLSDAAPQPPFPTSPNAKDEVLVKVHYAALNPVDYKLSELGLAARAVIPVPASPALDFAGTVADSRIEGYAPGDRVFGRIDSGRFGALGEYLVARRAGVARVPEGVGLDEAAAIGTAGLTAYQSIVPNARPGDRVFVNGGSGGTGTFSIQIAKALGCSVVASCSAANADLCRSLGADEVIDYKTQDVCEVLRARARDGDTFALVVDSVGSPHNLYKAADDFLAPGGKFVQVAGGFTLGDIGTITSRALLPSFLGGSRHKYQCMLSKNKHEDFARIAEWMAEGKVKAVIDETFAYKDAPEAYRKLKKGHAKGKILVKVSE</sequence>
<evidence type="ECO:0000259" key="2">
    <source>
        <dbReference type="SMART" id="SM00829"/>
    </source>
</evidence>
<dbReference type="InterPro" id="IPR050700">
    <property type="entry name" value="YIM1/Zinc_Alcohol_DH_Fams"/>
</dbReference>
<name>A0ABY0GZB7_9PEZI</name>
<dbReference type="PANTHER" id="PTHR11695">
    <property type="entry name" value="ALCOHOL DEHYDROGENASE RELATED"/>
    <property type="match status" value="1"/>
</dbReference>
<keyword evidence="4" id="KW-1185">Reference proteome</keyword>
<dbReference type="Proteomes" id="UP000294003">
    <property type="component" value="Unassembled WGS sequence"/>
</dbReference>
<gene>
    <name evidence="3" type="ORF">DL762_007364</name>
</gene>
<dbReference type="CDD" id="cd08267">
    <property type="entry name" value="MDR1"/>
    <property type="match status" value="1"/>
</dbReference>
<dbReference type="PANTHER" id="PTHR11695:SF294">
    <property type="entry name" value="RETICULON-4-INTERACTING PROTEIN 1, MITOCHONDRIAL"/>
    <property type="match status" value="1"/>
</dbReference>
<dbReference type="SUPFAM" id="SSF50129">
    <property type="entry name" value="GroES-like"/>
    <property type="match status" value="1"/>
</dbReference>
<dbReference type="Gene3D" id="3.40.50.720">
    <property type="entry name" value="NAD(P)-binding Rossmann-like Domain"/>
    <property type="match status" value="1"/>
</dbReference>
<dbReference type="Pfam" id="PF08240">
    <property type="entry name" value="ADH_N"/>
    <property type="match status" value="1"/>
</dbReference>
<dbReference type="SUPFAM" id="SSF51735">
    <property type="entry name" value="NAD(P)-binding Rossmann-fold domains"/>
    <property type="match status" value="1"/>
</dbReference>
<dbReference type="EMBL" id="QJNS01000267">
    <property type="protein sequence ID" value="RYO80994.1"/>
    <property type="molecule type" value="Genomic_DNA"/>
</dbReference>
<evidence type="ECO:0000313" key="4">
    <source>
        <dbReference type="Proteomes" id="UP000294003"/>
    </source>
</evidence>
<feature type="domain" description="Enoyl reductase (ER)" evidence="2">
    <location>
        <begin position="31"/>
        <end position="351"/>
    </location>
</feature>
<dbReference type="InterPro" id="IPR013154">
    <property type="entry name" value="ADH-like_N"/>
</dbReference>
<comment type="caution">
    <text evidence="3">The sequence shown here is derived from an EMBL/GenBank/DDBJ whole genome shotgun (WGS) entry which is preliminary data.</text>
</comment>
<dbReference type="InterPro" id="IPR011032">
    <property type="entry name" value="GroES-like_sf"/>
</dbReference>
<reference evidence="3 4" key="1">
    <citation type="submission" date="2018-06" db="EMBL/GenBank/DDBJ databases">
        <title>Complete Genomes of Monosporascus.</title>
        <authorList>
            <person name="Robinson A.J."/>
            <person name="Natvig D.O."/>
        </authorList>
    </citation>
    <scope>NUCLEOTIDE SEQUENCE [LARGE SCALE GENOMIC DNA]</scope>
    <source>
        <strain evidence="3 4">CBS 609.92</strain>
    </source>
</reference>
<dbReference type="SMART" id="SM00829">
    <property type="entry name" value="PKS_ER"/>
    <property type="match status" value="1"/>
</dbReference>
<dbReference type="Pfam" id="PF13602">
    <property type="entry name" value="ADH_zinc_N_2"/>
    <property type="match status" value="1"/>
</dbReference>
<organism evidence="3 4">
    <name type="scientific">Monosporascus cannonballus</name>
    <dbReference type="NCBI Taxonomy" id="155416"/>
    <lineage>
        <taxon>Eukaryota</taxon>
        <taxon>Fungi</taxon>
        <taxon>Dikarya</taxon>
        <taxon>Ascomycota</taxon>
        <taxon>Pezizomycotina</taxon>
        <taxon>Sordariomycetes</taxon>
        <taxon>Xylariomycetidae</taxon>
        <taxon>Xylariales</taxon>
        <taxon>Xylariales incertae sedis</taxon>
        <taxon>Monosporascus</taxon>
    </lineage>
</organism>
<dbReference type="InterPro" id="IPR036291">
    <property type="entry name" value="NAD(P)-bd_dom_sf"/>
</dbReference>
<protein>
    <recommendedName>
        <fullName evidence="2">Enoyl reductase (ER) domain-containing protein</fullName>
    </recommendedName>
</protein>
<feature type="region of interest" description="Disordered" evidence="1">
    <location>
        <begin position="1"/>
        <end position="20"/>
    </location>
</feature>
<proteinExistence type="predicted"/>
<dbReference type="InterPro" id="IPR020843">
    <property type="entry name" value="ER"/>
</dbReference>
<dbReference type="Gene3D" id="3.90.180.10">
    <property type="entry name" value="Medium-chain alcohol dehydrogenases, catalytic domain"/>
    <property type="match status" value="1"/>
</dbReference>